<evidence type="ECO:0000256" key="6">
    <source>
        <dbReference type="RuleBase" id="RU361117"/>
    </source>
</evidence>
<gene>
    <name evidence="7" type="ORF">CSSPTR1EN2_LOCUS23628</name>
</gene>
<dbReference type="InterPro" id="IPR044651">
    <property type="entry name" value="OTSB-like"/>
</dbReference>
<comment type="cofactor">
    <cofactor evidence="2 6">
        <name>a divalent metal cation</name>
        <dbReference type="ChEBI" id="CHEBI:60240"/>
    </cofactor>
</comment>
<dbReference type="SUPFAM" id="SSF56784">
    <property type="entry name" value="HAD-like"/>
    <property type="match status" value="1"/>
</dbReference>
<evidence type="ECO:0000256" key="1">
    <source>
        <dbReference type="ARBA" id="ARBA00000500"/>
    </source>
</evidence>
<comment type="function">
    <text evidence="6">Removes the phosphate from trehalose 6-phosphate to produce free trehalose.</text>
</comment>
<dbReference type="EC" id="3.1.3.12" evidence="6"/>
<evidence type="ECO:0000256" key="3">
    <source>
        <dbReference type="ARBA" id="ARBA00005199"/>
    </source>
</evidence>
<dbReference type="NCBIfam" id="TIGR00685">
    <property type="entry name" value="T6PP"/>
    <property type="match status" value="1"/>
</dbReference>
<organism evidence="7 8">
    <name type="scientific">Sphagnum troendelagicum</name>
    <dbReference type="NCBI Taxonomy" id="128251"/>
    <lineage>
        <taxon>Eukaryota</taxon>
        <taxon>Viridiplantae</taxon>
        <taxon>Streptophyta</taxon>
        <taxon>Embryophyta</taxon>
        <taxon>Bryophyta</taxon>
        <taxon>Sphagnophytina</taxon>
        <taxon>Sphagnopsida</taxon>
        <taxon>Sphagnales</taxon>
        <taxon>Sphagnaceae</taxon>
        <taxon>Sphagnum</taxon>
    </lineage>
</organism>
<dbReference type="Pfam" id="PF02358">
    <property type="entry name" value="Trehalose_PPase"/>
    <property type="match status" value="1"/>
</dbReference>
<dbReference type="InterPro" id="IPR003337">
    <property type="entry name" value="Trehalose_PPase"/>
</dbReference>
<name>A0ABP0V536_9BRYO</name>
<dbReference type="PANTHER" id="PTHR43768:SF3">
    <property type="entry name" value="TREHALOSE 6-PHOSPHATE PHOSPHATASE"/>
    <property type="match status" value="1"/>
</dbReference>
<dbReference type="PANTHER" id="PTHR43768">
    <property type="entry name" value="TREHALOSE 6-PHOSPHATE PHOSPHATASE"/>
    <property type="match status" value="1"/>
</dbReference>
<keyword evidence="5 6" id="KW-0378">Hydrolase</keyword>
<comment type="pathway">
    <text evidence="3 6">Glycan biosynthesis; trehalose biosynthesis.</text>
</comment>
<evidence type="ECO:0000256" key="4">
    <source>
        <dbReference type="ARBA" id="ARBA00008770"/>
    </source>
</evidence>
<dbReference type="InterPro" id="IPR036412">
    <property type="entry name" value="HAD-like_sf"/>
</dbReference>
<dbReference type="InterPro" id="IPR023214">
    <property type="entry name" value="HAD_sf"/>
</dbReference>
<reference evidence="7" key="1">
    <citation type="submission" date="2024-02" db="EMBL/GenBank/DDBJ databases">
        <authorList>
            <consortium name="ELIXIR-Norway"/>
            <consortium name="Elixir Norway"/>
        </authorList>
    </citation>
    <scope>NUCLEOTIDE SEQUENCE</scope>
</reference>
<dbReference type="Proteomes" id="UP001497512">
    <property type="component" value="Chromosome 9"/>
</dbReference>
<evidence type="ECO:0000313" key="8">
    <source>
        <dbReference type="Proteomes" id="UP001497512"/>
    </source>
</evidence>
<evidence type="ECO:0000256" key="5">
    <source>
        <dbReference type="ARBA" id="ARBA00022801"/>
    </source>
</evidence>
<dbReference type="EMBL" id="OZ019901">
    <property type="protein sequence ID" value="CAK9237288.1"/>
    <property type="molecule type" value="Genomic_DNA"/>
</dbReference>
<accession>A0ABP0V536</accession>
<dbReference type="CDD" id="cd01627">
    <property type="entry name" value="HAD_TPP"/>
    <property type="match status" value="1"/>
</dbReference>
<dbReference type="Gene3D" id="3.40.50.1000">
    <property type="entry name" value="HAD superfamily/HAD-like"/>
    <property type="match status" value="2"/>
</dbReference>
<proteinExistence type="inferred from homology"/>
<dbReference type="NCBIfam" id="TIGR01484">
    <property type="entry name" value="HAD-SF-IIB"/>
    <property type="match status" value="1"/>
</dbReference>
<dbReference type="InterPro" id="IPR006379">
    <property type="entry name" value="HAD-SF_hydro_IIB"/>
</dbReference>
<keyword evidence="8" id="KW-1185">Reference proteome</keyword>
<comment type="similarity">
    <text evidence="4 6">Belongs to the trehalose phosphatase family.</text>
</comment>
<protein>
    <recommendedName>
        <fullName evidence="6">Trehalose 6-phosphate phosphatase</fullName>
        <ecNumber evidence="6">3.1.3.12</ecNumber>
    </recommendedName>
</protein>
<evidence type="ECO:0000313" key="7">
    <source>
        <dbReference type="EMBL" id="CAK9237288.1"/>
    </source>
</evidence>
<comment type="catalytic activity">
    <reaction evidence="1 6">
        <text>alpha,alpha-trehalose 6-phosphate + H2O = alpha,alpha-trehalose + phosphate</text>
        <dbReference type="Rhea" id="RHEA:23420"/>
        <dbReference type="ChEBI" id="CHEBI:15377"/>
        <dbReference type="ChEBI" id="CHEBI:16551"/>
        <dbReference type="ChEBI" id="CHEBI:43474"/>
        <dbReference type="ChEBI" id="CHEBI:58429"/>
        <dbReference type="EC" id="3.1.3.12"/>
    </reaction>
</comment>
<sequence length="406" mass="45026">MTVRTKRLSAVTAEPSNNSCPHLETLIVSSCSSSKATVNSGSLVSSPAVRSQPVLNVLQKKHNSSVTDKRHSVKWLDAMKAQSPPRFHSLHGDTPESYDIEAAKYAAWMKKHPSALSIFKEVMVEAKAKQVVVFLDYDGTLSPIVEDPDQAYMPNDMRVIVKEVATYFPTAIISGRARPKVYEFVQLAELYYAGSHGMDIMGPANGTNGFKAKGTQMKDKMGNDVVLFQPASEYLPLMDEVCKILSESSKGIRGARVEHNRFCVTMHFRCVKEESWGPLAEKVESVLKDYPTLCLTHGRKVLEIRPAIAWDKGKAVDFLLSSLGLSDCRDVFPVYIGDDQTDEDAFKVLNGLNHGCSILVTSVPKETKASFSLRDPCEVMGFLHHLVIWKEQDLEVHTGMGMVHHP</sequence>
<evidence type="ECO:0000256" key="2">
    <source>
        <dbReference type="ARBA" id="ARBA00001968"/>
    </source>
</evidence>